<evidence type="ECO:0000256" key="6">
    <source>
        <dbReference type="ARBA" id="ARBA00022692"/>
    </source>
</evidence>
<feature type="transmembrane region" description="Helical" evidence="11">
    <location>
        <begin position="372"/>
        <end position="391"/>
    </location>
</feature>
<keyword evidence="7 11" id="KW-0256">Endoplasmic reticulum</keyword>
<reference evidence="12" key="1">
    <citation type="submission" date="2018-10" db="EMBL/GenBank/DDBJ databases">
        <title>Transcriptome assembly of Aceria tosichella (Wheat curl mite) Type 2.</title>
        <authorList>
            <person name="Scully E.D."/>
            <person name="Geib S.M."/>
            <person name="Palmer N.A."/>
            <person name="Gupta A.K."/>
            <person name="Sarath G."/>
            <person name="Tatineni S."/>
        </authorList>
    </citation>
    <scope>NUCLEOTIDE SEQUENCE</scope>
    <source>
        <strain evidence="12">LincolnNE</strain>
    </source>
</reference>
<evidence type="ECO:0000256" key="10">
    <source>
        <dbReference type="ARBA" id="ARBA00038466"/>
    </source>
</evidence>
<keyword evidence="8 11" id="KW-1133">Transmembrane helix</keyword>
<dbReference type="EC" id="2.4.1.-" evidence="11"/>
<dbReference type="PANTHER" id="PTHR22760:SF3">
    <property type="entry name" value="GPI MANNOSYLTRANSFERASE 4"/>
    <property type="match status" value="1"/>
</dbReference>
<proteinExistence type="inferred from homology"/>
<evidence type="ECO:0000256" key="1">
    <source>
        <dbReference type="ARBA" id="ARBA00004477"/>
    </source>
</evidence>
<name>A0A6G1S3Y2_9ACAR</name>
<gene>
    <name evidence="12" type="ORF">g.15297</name>
    <name evidence="13" type="ORF">g.15298</name>
</gene>
<evidence type="ECO:0000313" key="13">
    <source>
        <dbReference type="EMBL" id="MDE47895.1"/>
    </source>
</evidence>
<comment type="subcellular location">
    <subcellularLocation>
        <location evidence="1 11">Endoplasmic reticulum membrane</location>
        <topology evidence="1 11">Multi-pass membrane protein</topology>
    </subcellularLocation>
</comment>
<accession>A0A6G1S3Y2</accession>
<feature type="transmembrane region" description="Helical" evidence="11">
    <location>
        <begin position="99"/>
        <end position="121"/>
    </location>
</feature>
<dbReference type="Pfam" id="PF03901">
    <property type="entry name" value="Glyco_transf_22"/>
    <property type="match status" value="1"/>
</dbReference>
<protein>
    <recommendedName>
        <fullName evidence="11">Mannosyltransferase</fullName>
        <ecNumber evidence="11">2.4.1.-</ecNumber>
    </recommendedName>
</protein>
<feature type="transmembrane region" description="Helical" evidence="11">
    <location>
        <begin position="162"/>
        <end position="180"/>
    </location>
</feature>
<keyword evidence="4 11" id="KW-0328">Glycosyltransferase</keyword>
<evidence type="ECO:0000256" key="8">
    <source>
        <dbReference type="ARBA" id="ARBA00022989"/>
    </source>
</evidence>
<evidence type="ECO:0000256" key="7">
    <source>
        <dbReference type="ARBA" id="ARBA00022824"/>
    </source>
</evidence>
<dbReference type="GO" id="GO:0000026">
    <property type="term" value="F:alpha-1,2-mannosyltransferase activity"/>
    <property type="evidence" value="ECO:0007669"/>
    <property type="project" value="TreeGrafter"/>
</dbReference>
<dbReference type="GO" id="GO:0006506">
    <property type="term" value="P:GPI anchor biosynthetic process"/>
    <property type="evidence" value="ECO:0007669"/>
    <property type="project" value="UniProtKB-KW"/>
</dbReference>
<evidence type="ECO:0000256" key="9">
    <source>
        <dbReference type="ARBA" id="ARBA00023136"/>
    </source>
</evidence>
<keyword evidence="9 11" id="KW-0472">Membrane</keyword>
<evidence type="ECO:0000256" key="4">
    <source>
        <dbReference type="ARBA" id="ARBA00022676"/>
    </source>
</evidence>
<keyword evidence="3" id="KW-0337">GPI-anchor biosynthesis</keyword>
<dbReference type="EMBL" id="GGYP01000433">
    <property type="protein sequence ID" value="MDE45204.1"/>
    <property type="molecule type" value="Transcribed_RNA"/>
</dbReference>
<feature type="transmembrane region" description="Helical" evidence="11">
    <location>
        <begin position="20"/>
        <end position="39"/>
    </location>
</feature>
<feature type="transmembrane region" description="Helical" evidence="11">
    <location>
        <begin position="398"/>
        <end position="415"/>
    </location>
</feature>
<evidence type="ECO:0000256" key="3">
    <source>
        <dbReference type="ARBA" id="ARBA00022502"/>
    </source>
</evidence>
<feature type="transmembrane region" description="Helical" evidence="11">
    <location>
        <begin position="335"/>
        <end position="352"/>
    </location>
</feature>
<evidence type="ECO:0000256" key="11">
    <source>
        <dbReference type="RuleBase" id="RU363075"/>
    </source>
</evidence>
<organism evidence="12">
    <name type="scientific">Aceria tosichella</name>
    <name type="common">wheat curl mite</name>
    <dbReference type="NCBI Taxonomy" id="561515"/>
    <lineage>
        <taxon>Eukaryota</taxon>
        <taxon>Metazoa</taxon>
        <taxon>Ecdysozoa</taxon>
        <taxon>Arthropoda</taxon>
        <taxon>Chelicerata</taxon>
        <taxon>Arachnida</taxon>
        <taxon>Acari</taxon>
        <taxon>Acariformes</taxon>
        <taxon>Trombidiformes</taxon>
        <taxon>Prostigmata</taxon>
        <taxon>Eupodina</taxon>
        <taxon>Eriophyoidea</taxon>
        <taxon>Eriophyidae</taxon>
        <taxon>Eriophyinae</taxon>
        <taxon>Aceriini</taxon>
        <taxon>Aceria</taxon>
    </lineage>
</organism>
<comment type="similarity">
    <text evidence="10">Belongs to the glycosyltransferase 22 family. PIGZ subfamily.</text>
</comment>
<feature type="transmembrane region" description="Helical" evidence="11">
    <location>
        <begin position="133"/>
        <end position="156"/>
    </location>
</feature>
<dbReference type="AlphaFoldDB" id="A0A6G1S3Y2"/>
<dbReference type="EMBL" id="GGYP01003124">
    <property type="protein sequence ID" value="MDE47895.1"/>
    <property type="molecule type" value="Transcribed_RNA"/>
</dbReference>
<comment type="pathway">
    <text evidence="2">Glycolipid biosynthesis; glycosylphosphatidylinositol-anchor biosynthesis.</text>
</comment>
<sequence>MASRGWQLVLIRCRYEPKIVPFLLAILRILLCLCPQTGYLHPDEFFQSSDISGGKYFQSQVQPVWEFSTDKPIRCMLLANALNSIAFKLVNLITAQPTAYQLIVAPRLIYTLASFIIDASLYKLCQYYSSRGLWYLPVSIIFQTSFICLSCFTRTFSNNLEVIIFSLLLVVVCQLIRPRFRVIMVTPARNIPAQEQVRTVTQLTSSILVGFLVTLGTFNRPTFPCFALVPMLYWLTESFKRNSYNTRLNLQRVLVPVTLSASLTAFLLSAYDTVYYTGSTEVLTDLYKHLVKFNFKESINLISTKWIITPYYFVKYNTNTDNLARYGLHSPYQHMLVNIPFTFNLLGLMFYGKLINLMTGSGVYRLIFSAHRIYALMLLSVLTSTILLSFIPHQEFRFLVPLIVPLVYAFAYNIYANSTWLSIWLLSNIIIAYFYSSVHQAGIIRASLDLDPILKSYLVQEADQNRTLIDVTAFRCFLGPTYQWNIPNDDYRFKLSQQDTIDDFGESVDVKLGASLERHLDYPTFEHKFYFMLPNLYVKQLDNHLQTHYKNNFTRLHTIRQYAPEFNGEELGSSFKHLREFGWRTWRDAFGFSLLETNLIN</sequence>
<dbReference type="PANTHER" id="PTHR22760">
    <property type="entry name" value="GLYCOSYLTRANSFERASE"/>
    <property type="match status" value="1"/>
</dbReference>
<keyword evidence="5 12" id="KW-0808">Transferase</keyword>
<dbReference type="InterPro" id="IPR005599">
    <property type="entry name" value="GPI_mannosylTrfase"/>
</dbReference>
<dbReference type="GO" id="GO:0005789">
    <property type="term" value="C:endoplasmic reticulum membrane"/>
    <property type="evidence" value="ECO:0007669"/>
    <property type="project" value="UniProtKB-SubCell"/>
</dbReference>
<evidence type="ECO:0000256" key="5">
    <source>
        <dbReference type="ARBA" id="ARBA00022679"/>
    </source>
</evidence>
<keyword evidence="6 11" id="KW-0812">Transmembrane</keyword>
<evidence type="ECO:0000313" key="12">
    <source>
        <dbReference type="EMBL" id="MDE45204.1"/>
    </source>
</evidence>
<feature type="transmembrane region" description="Helical" evidence="11">
    <location>
        <begin position="253"/>
        <end position="271"/>
    </location>
</feature>
<feature type="transmembrane region" description="Helical" evidence="11">
    <location>
        <begin position="421"/>
        <end position="438"/>
    </location>
</feature>
<evidence type="ECO:0000256" key="2">
    <source>
        <dbReference type="ARBA" id="ARBA00004687"/>
    </source>
</evidence>